<dbReference type="GO" id="GO:0036297">
    <property type="term" value="P:interstrand cross-link repair"/>
    <property type="evidence" value="ECO:0007669"/>
    <property type="project" value="TreeGrafter"/>
</dbReference>
<keyword evidence="4" id="KW-1185">Reference proteome</keyword>
<feature type="region of interest" description="Disordered" evidence="1">
    <location>
        <begin position="1"/>
        <end position="67"/>
    </location>
</feature>
<feature type="compositionally biased region" description="Basic and acidic residues" evidence="1">
    <location>
        <begin position="37"/>
        <end position="47"/>
    </location>
</feature>
<dbReference type="GO" id="GO:0003697">
    <property type="term" value="F:single-stranded DNA binding"/>
    <property type="evidence" value="ECO:0007669"/>
    <property type="project" value="TreeGrafter"/>
</dbReference>
<protein>
    <submittedName>
        <fullName evidence="3">RAD51-associated protein 1-like</fullName>
    </submittedName>
</protein>
<dbReference type="AlphaFoldDB" id="A0A671SXZ6"/>
<dbReference type="InterPro" id="IPR031419">
    <property type="entry name" value="RAD51_interact"/>
</dbReference>
<reference evidence="3" key="2">
    <citation type="submission" date="2025-09" db="UniProtKB">
        <authorList>
            <consortium name="Ensembl"/>
        </authorList>
    </citation>
    <scope>IDENTIFICATION</scope>
</reference>
<proteinExistence type="predicted"/>
<evidence type="ECO:0000313" key="4">
    <source>
        <dbReference type="Proteomes" id="UP000472260"/>
    </source>
</evidence>
<dbReference type="PANTHER" id="PTHR15361:SF4">
    <property type="entry name" value="RAD51-ASSOCIATED PROTEIN 1"/>
    <property type="match status" value="1"/>
</dbReference>
<accession>A0A671SXZ6</accession>
<feature type="compositionally biased region" description="Basic and acidic residues" evidence="1">
    <location>
        <begin position="93"/>
        <end position="109"/>
    </location>
</feature>
<organism evidence="3 4">
    <name type="scientific">Sinocyclocheilus anshuiensis</name>
    <dbReference type="NCBI Taxonomy" id="1608454"/>
    <lineage>
        <taxon>Eukaryota</taxon>
        <taxon>Metazoa</taxon>
        <taxon>Chordata</taxon>
        <taxon>Craniata</taxon>
        <taxon>Vertebrata</taxon>
        <taxon>Euteleostomi</taxon>
        <taxon>Actinopterygii</taxon>
        <taxon>Neopterygii</taxon>
        <taxon>Teleostei</taxon>
        <taxon>Ostariophysi</taxon>
        <taxon>Cypriniformes</taxon>
        <taxon>Cyprinidae</taxon>
        <taxon>Cyprininae</taxon>
        <taxon>Sinocyclocheilus</taxon>
    </lineage>
</organism>
<feature type="compositionally biased region" description="Basic and acidic residues" evidence="1">
    <location>
        <begin position="169"/>
        <end position="185"/>
    </location>
</feature>
<dbReference type="Pfam" id="PF15696">
    <property type="entry name" value="RAD51_interact"/>
    <property type="match status" value="1"/>
</dbReference>
<dbReference type="GO" id="GO:0003690">
    <property type="term" value="F:double-stranded DNA binding"/>
    <property type="evidence" value="ECO:0007669"/>
    <property type="project" value="TreeGrafter"/>
</dbReference>
<evidence type="ECO:0000313" key="3">
    <source>
        <dbReference type="Ensembl" id="ENSSANP00000101456.1"/>
    </source>
</evidence>
<feature type="compositionally biased region" description="Acidic residues" evidence="1">
    <location>
        <begin position="198"/>
        <end position="214"/>
    </location>
</feature>
<evidence type="ECO:0000259" key="2">
    <source>
        <dbReference type="Pfam" id="PF15696"/>
    </source>
</evidence>
<dbReference type="PANTHER" id="PTHR15361">
    <property type="entry name" value="RAD51/NUKS-INTERACTING PROTEIN"/>
    <property type="match status" value="1"/>
</dbReference>
<sequence>MDRPSRNKNAVNYTDFQDDDDEDFACVKPPPKKARTAIKDPDSERNLKTTSASPKEVVDLTSSGSRKRASLENTLYESDLETALSLSLLDSSRTQDGEPTTKTDEHDRSQPPQCSPPILIHCSAEGSRLVSEDQPRPDSPPVLSSCSIDGRSLGLNLISIDASPTSVSKQKETSEEQRKPLKDNRDDEDYQPQNTPDSESDADFTEEDESEDETFTEKKKQKTEKKAPPAAKNKTEKKDKKPTKASKAKGSGTFFSVFKFYSLAKDHINYANISLCLTAPSPAICRSPAAPVSGLKKTPTTPLLSKPAVCSSPAGARLPKWNPPGLLGQSPGASQNAHVKSPGQGLRLGLSRMARVKPLHPNAAVN</sequence>
<dbReference type="Ensembl" id="ENSSANT00000107691.1">
    <property type="protein sequence ID" value="ENSSANP00000101456.1"/>
    <property type="gene ID" value="ENSSANG00000049818.1"/>
</dbReference>
<feature type="region of interest" description="Disordered" evidence="1">
    <location>
        <begin position="320"/>
        <end position="344"/>
    </location>
</feature>
<dbReference type="InterPro" id="IPR052003">
    <property type="entry name" value="HR_DNA-Binding_Protein"/>
</dbReference>
<feature type="domain" description="RAD51 interacting motif" evidence="2">
    <location>
        <begin position="328"/>
        <end position="363"/>
    </location>
</feature>
<name>A0A671SXZ6_9TELE</name>
<gene>
    <name evidence="3" type="primary">LOC107658893</name>
</gene>
<dbReference type="Proteomes" id="UP000472260">
    <property type="component" value="Unassembled WGS sequence"/>
</dbReference>
<evidence type="ECO:0000256" key="1">
    <source>
        <dbReference type="SAM" id="MobiDB-lite"/>
    </source>
</evidence>
<feature type="region of interest" description="Disordered" evidence="1">
    <location>
        <begin position="87"/>
        <end position="249"/>
    </location>
</feature>
<dbReference type="GO" id="GO:0000724">
    <property type="term" value="P:double-strand break repair via homologous recombination"/>
    <property type="evidence" value="ECO:0007669"/>
    <property type="project" value="TreeGrafter"/>
</dbReference>
<reference evidence="3" key="1">
    <citation type="submission" date="2025-08" db="UniProtKB">
        <authorList>
            <consortium name="Ensembl"/>
        </authorList>
    </citation>
    <scope>IDENTIFICATION</scope>
</reference>